<protein>
    <recommendedName>
        <fullName evidence="11">Ubiquitin-conjugating enzyme E2 Z</fullName>
        <ecNumber evidence="3">2.3.2.23</ecNumber>
    </recommendedName>
    <alternativeName>
        <fullName evidence="12">E2 ubiquitin-conjugating enzyme Z</fullName>
    </alternativeName>
    <alternativeName>
        <fullName evidence="14">Ubiquitin carrier protein Z</fullName>
    </alternativeName>
    <alternativeName>
        <fullName evidence="13">Ubiquitin-protein ligase Z</fullName>
    </alternativeName>
</protein>
<keyword evidence="18" id="KW-1185">Reference proteome</keyword>
<evidence type="ECO:0000256" key="12">
    <source>
        <dbReference type="ARBA" id="ARBA00041798"/>
    </source>
</evidence>
<dbReference type="GO" id="GO:0061631">
    <property type="term" value="F:ubiquitin conjugating enzyme activity"/>
    <property type="evidence" value="ECO:0007669"/>
    <property type="project" value="UniProtKB-EC"/>
</dbReference>
<feature type="compositionally biased region" description="Basic and acidic residues" evidence="15">
    <location>
        <begin position="393"/>
        <end position="407"/>
    </location>
</feature>
<keyword evidence="5" id="KW-0808">Transferase</keyword>
<evidence type="ECO:0000256" key="15">
    <source>
        <dbReference type="SAM" id="MobiDB-lite"/>
    </source>
</evidence>
<comment type="subcellular location">
    <subcellularLocation>
        <location evidence="2">Cytoplasm</location>
    </subcellularLocation>
    <subcellularLocation>
        <location evidence="1">Nucleus</location>
    </subcellularLocation>
</comment>
<dbReference type="AlphaFoldDB" id="A0A1Y2HWE0"/>
<dbReference type="SMART" id="SM00212">
    <property type="entry name" value="UBCc"/>
    <property type="match status" value="2"/>
</dbReference>
<keyword evidence="6" id="KW-0053">Apoptosis</keyword>
<name>A0A1Y2HWE0_9FUNG</name>
<evidence type="ECO:0000256" key="1">
    <source>
        <dbReference type="ARBA" id="ARBA00004123"/>
    </source>
</evidence>
<dbReference type="PROSITE" id="PS50127">
    <property type="entry name" value="UBC_2"/>
    <property type="match status" value="2"/>
</dbReference>
<reference evidence="17 18" key="1">
    <citation type="submission" date="2016-07" db="EMBL/GenBank/DDBJ databases">
        <title>Pervasive Adenine N6-methylation of Active Genes in Fungi.</title>
        <authorList>
            <consortium name="DOE Joint Genome Institute"/>
            <person name="Mondo S.J."/>
            <person name="Dannebaum R.O."/>
            <person name="Kuo R.C."/>
            <person name="Labutti K."/>
            <person name="Haridas S."/>
            <person name="Kuo A."/>
            <person name="Salamov A."/>
            <person name="Ahrendt S.R."/>
            <person name="Lipzen A."/>
            <person name="Sullivan W."/>
            <person name="Andreopoulos W.B."/>
            <person name="Clum A."/>
            <person name="Lindquist E."/>
            <person name="Daum C."/>
            <person name="Ramamoorthy G.K."/>
            <person name="Gryganskyi A."/>
            <person name="Culley D."/>
            <person name="Magnuson J.K."/>
            <person name="James T.Y."/>
            <person name="O'Malley M.A."/>
            <person name="Stajich J.E."/>
            <person name="Spatafora J.W."/>
            <person name="Visel A."/>
            <person name="Grigoriev I.V."/>
        </authorList>
    </citation>
    <scope>NUCLEOTIDE SEQUENCE [LARGE SCALE GENOMIC DNA]</scope>
    <source>
        <strain evidence="17 18">PL171</strain>
    </source>
</reference>
<evidence type="ECO:0000256" key="8">
    <source>
        <dbReference type="ARBA" id="ARBA00022786"/>
    </source>
</evidence>
<dbReference type="Proteomes" id="UP000193411">
    <property type="component" value="Unassembled WGS sequence"/>
</dbReference>
<dbReference type="GO" id="GO:0006915">
    <property type="term" value="P:apoptotic process"/>
    <property type="evidence" value="ECO:0007669"/>
    <property type="project" value="UniProtKB-KW"/>
</dbReference>
<proteinExistence type="predicted"/>
<evidence type="ECO:0000259" key="16">
    <source>
        <dbReference type="PROSITE" id="PS50127"/>
    </source>
</evidence>
<evidence type="ECO:0000256" key="10">
    <source>
        <dbReference type="ARBA" id="ARBA00023242"/>
    </source>
</evidence>
<dbReference type="PANTHER" id="PTHR46116:SF26">
    <property type="entry name" value="UBIQUITIN-CONJUGATING ENZYME E2 Z"/>
    <property type="match status" value="1"/>
</dbReference>
<feature type="domain" description="UBC core" evidence="16">
    <location>
        <begin position="4"/>
        <end position="163"/>
    </location>
</feature>
<organism evidence="17 18">
    <name type="scientific">Catenaria anguillulae PL171</name>
    <dbReference type="NCBI Taxonomy" id="765915"/>
    <lineage>
        <taxon>Eukaryota</taxon>
        <taxon>Fungi</taxon>
        <taxon>Fungi incertae sedis</taxon>
        <taxon>Blastocladiomycota</taxon>
        <taxon>Blastocladiomycetes</taxon>
        <taxon>Blastocladiales</taxon>
        <taxon>Catenariaceae</taxon>
        <taxon>Catenaria</taxon>
    </lineage>
</organism>
<dbReference type="SUPFAM" id="SSF54495">
    <property type="entry name" value="UBC-like"/>
    <property type="match status" value="2"/>
</dbReference>
<keyword evidence="8" id="KW-0833">Ubl conjugation pathway</keyword>
<dbReference type="PANTHER" id="PTHR46116">
    <property type="entry name" value="(E3-INDEPENDENT) E2 UBIQUITIN-CONJUGATING ENZYME"/>
    <property type="match status" value="1"/>
</dbReference>
<dbReference type="CDD" id="cd00195">
    <property type="entry name" value="UBCc_UEV"/>
    <property type="match status" value="1"/>
</dbReference>
<evidence type="ECO:0000256" key="11">
    <source>
        <dbReference type="ARBA" id="ARBA00039894"/>
    </source>
</evidence>
<feature type="domain" description="UBC core" evidence="16">
    <location>
        <begin position="267"/>
        <end position="407"/>
    </location>
</feature>
<dbReference type="GO" id="GO:0005634">
    <property type="term" value="C:nucleus"/>
    <property type="evidence" value="ECO:0007669"/>
    <property type="project" value="UniProtKB-SubCell"/>
</dbReference>
<dbReference type="EC" id="2.3.2.23" evidence="3"/>
<evidence type="ECO:0000256" key="3">
    <source>
        <dbReference type="ARBA" id="ARBA00012486"/>
    </source>
</evidence>
<evidence type="ECO:0000313" key="18">
    <source>
        <dbReference type="Proteomes" id="UP000193411"/>
    </source>
</evidence>
<dbReference type="Pfam" id="PF00179">
    <property type="entry name" value="UQ_con"/>
    <property type="match status" value="2"/>
</dbReference>
<dbReference type="OrthoDB" id="1926878at2759"/>
<dbReference type="CDD" id="cd23809">
    <property type="entry name" value="UBCc_UBE2Z"/>
    <property type="match status" value="1"/>
</dbReference>
<keyword evidence="4" id="KW-0963">Cytoplasm</keyword>
<evidence type="ECO:0000256" key="13">
    <source>
        <dbReference type="ARBA" id="ARBA00042316"/>
    </source>
</evidence>
<evidence type="ECO:0000256" key="2">
    <source>
        <dbReference type="ARBA" id="ARBA00004496"/>
    </source>
</evidence>
<evidence type="ECO:0000256" key="9">
    <source>
        <dbReference type="ARBA" id="ARBA00022840"/>
    </source>
</evidence>
<dbReference type="GO" id="GO:0004869">
    <property type="term" value="F:cysteine-type endopeptidase inhibitor activity"/>
    <property type="evidence" value="ECO:0007669"/>
    <property type="project" value="TreeGrafter"/>
</dbReference>
<dbReference type="GO" id="GO:0043066">
    <property type="term" value="P:negative regulation of apoptotic process"/>
    <property type="evidence" value="ECO:0007669"/>
    <property type="project" value="TreeGrafter"/>
</dbReference>
<comment type="caution">
    <text evidence="17">The sequence shown here is derived from an EMBL/GenBank/DDBJ whole genome shotgun (WGS) entry which is preliminary data.</text>
</comment>
<evidence type="ECO:0000256" key="5">
    <source>
        <dbReference type="ARBA" id="ARBA00022679"/>
    </source>
</evidence>
<dbReference type="InterPro" id="IPR016135">
    <property type="entry name" value="UBQ-conjugating_enzyme/RWD"/>
</dbReference>
<evidence type="ECO:0000256" key="4">
    <source>
        <dbReference type="ARBA" id="ARBA00022490"/>
    </source>
</evidence>
<dbReference type="STRING" id="765915.A0A1Y2HWE0"/>
<evidence type="ECO:0000256" key="6">
    <source>
        <dbReference type="ARBA" id="ARBA00022703"/>
    </source>
</evidence>
<gene>
    <name evidence="17" type="ORF">BCR44DRAFT_1284334</name>
</gene>
<dbReference type="EMBL" id="MCFL01000007">
    <property type="protein sequence ID" value="ORZ38935.1"/>
    <property type="molecule type" value="Genomic_DNA"/>
</dbReference>
<dbReference type="InterPro" id="IPR000608">
    <property type="entry name" value="UBC"/>
</dbReference>
<evidence type="ECO:0000256" key="7">
    <source>
        <dbReference type="ARBA" id="ARBA00022741"/>
    </source>
</evidence>
<keyword evidence="7" id="KW-0547">Nucleotide-binding</keyword>
<dbReference type="Gene3D" id="3.10.110.10">
    <property type="entry name" value="Ubiquitin Conjugating Enzyme"/>
    <property type="match status" value="2"/>
</dbReference>
<keyword evidence="9" id="KW-0067">ATP-binding</keyword>
<evidence type="ECO:0000256" key="14">
    <source>
        <dbReference type="ARBA" id="ARBA00042401"/>
    </source>
</evidence>
<evidence type="ECO:0000313" key="17">
    <source>
        <dbReference type="EMBL" id="ORZ38935.1"/>
    </source>
</evidence>
<sequence length="407" mass="46863">MADKHLFRIHKELRDIQRNPDPFFHLHYDEEDVRSLKALIVGSPETPYAYGLFTFDFKFPESYPNESPKVVITTTNNQKTRFNPNLYATGKVCLSLLGTWRGTAVENWNSAHGISSVLVSIQSLMSANPYENEPGFEEQKPEEKDNVEAYKRKITHETIRISALDRIDAYFNNRNRSDLPFEDVSKYLFMCYYRQYLATIEREQKLVKDGDKFVEMPFEGHGNTMMGTFQYSALTDRLHAAFKRLVDETQEWIEASQSPAWSEMESLSYSKMMAEYKQLVESKEFDGLLDLSLAFDKNPFVWNVSLVGPTGTNYEGGVFAVRVVFHKDFPTIRPRVTFTTPFHHPCVSEDGIPYYQPERMDDISSHLSALLKLMTDLPKPDPITHTNPKAAHHALETRKPSASMDKP</sequence>
<keyword evidence="10" id="KW-0539">Nucleus</keyword>
<accession>A0A1Y2HWE0</accession>
<dbReference type="GO" id="GO:0005737">
    <property type="term" value="C:cytoplasm"/>
    <property type="evidence" value="ECO:0007669"/>
    <property type="project" value="UniProtKB-SubCell"/>
</dbReference>
<dbReference type="GO" id="GO:0005524">
    <property type="term" value="F:ATP binding"/>
    <property type="evidence" value="ECO:0007669"/>
    <property type="project" value="UniProtKB-KW"/>
</dbReference>
<feature type="region of interest" description="Disordered" evidence="15">
    <location>
        <begin position="381"/>
        <end position="407"/>
    </location>
</feature>